<dbReference type="Gene3D" id="3.40.630.190">
    <property type="entry name" value="LCP protein"/>
    <property type="match status" value="1"/>
</dbReference>
<proteinExistence type="inferred from homology"/>
<protein>
    <submittedName>
        <fullName evidence="4">LCP family protein</fullName>
    </submittedName>
</protein>
<evidence type="ECO:0000313" key="4">
    <source>
        <dbReference type="EMBL" id="XBH21964.1"/>
    </source>
</evidence>
<evidence type="ECO:0000256" key="1">
    <source>
        <dbReference type="ARBA" id="ARBA00006068"/>
    </source>
</evidence>
<dbReference type="NCBIfam" id="TIGR00350">
    <property type="entry name" value="lytR_cpsA_psr"/>
    <property type="match status" value="1"/>
</dbReference>
<evidence type="ECO:0000259" key="3">
    <source>
        <dbReference type="Pfam" id="PF03816"/>
    </source>
</evidence>
<reference evidence="4" key="1">
    <citation type="submission" date="2024-02" db="EMBL/GenBank/DDBJ databases">
        <title>Tomenella chthoni gen. nov. sp. nov., a member of the family Jonesiaceae isolated from bat guano.</title>
        <authorList>
            <person name="Miller S.L."/>
            <person name="King J."/>
            <person name="Sankaranarayanan K."/>
            <person name="Lawson P.A."/>
        </authorList>
    </citation>
    <scope>NUCLEOTIDE SEQUENCE</scope>
    <source>
        <strain evidence="4">BS-20</strain>
    </source>
</reference>
<feature type="region of interest" description="Disordered" evidence="2">
    <location>
        <begin position="1"/>
        <end position="29"/>
    </location>
</feature>
<organism evidence="4">
    <name type="scientific">Jonesiaceae bacterium BS-20</name>
    <dbReference type="NCBI Taxonomy" id="3120821"/>
    <lineage>
        <taxon>Bacteria</taxon>
        <taxon>Bacillati</taxon>
        <taxon>Actinomycetota</taxon>
        <taxon>Actinomycetes</taxon>
        <taxon>Micrococcales</taxon>
        <taxon>Jonesiaceae</taxon>
    </lineage>
</organism>
<dbReference type="PANTHER" id="PTHR33392:SF6">
    <property type="entry name" value="POLYISOPRENYL-TEICHOIC ACID--PEPTIDOGLYCAN TEICHOIC ACID TRANSFERASE TAGU"/>
    <property type="match status" value="1"/>
</dbReference>
<dbReference type="InterPro" id="IPR050922">
    <property type="entry name" value="LytR/CpsA/Psr_CW_biosynth"/>
</dbReference>
<dbReference type="Pfam" id="PF03816">
    <property type="entry name" value="LytR_cpsA_psr"/>
    <property type="match status" value="1"/>
</dbReference>
<accession>A0AAU7DVD5</accession>
<gene>
    <name evidence="4" type="ORF">V5R04_01675</name>
</gene>
<dbReference type="PANTHER" id="PTHR33392">
    <property type="entry name" value="POLYISOPRENYL-TEICHOIC ACID--PEPTIDOGLYCAN TEICHOIC ACID TRANSFERASE TAGU"/>
    <property type="match status" value="1"/>
</dbReference>
<dbReference type="InterPro" id="IPR004474">
    <property type="entry name" value="LytR_CpsA_psr"/>
</dbReference>
<name>A0AAU7DVD5_9MICO</name>
<comment type="similarity">
    <text evidence="1">Belongs to the LytR/CpsA/Psr (LCP) family.</text>
</comment>
<sequence>MTQTSPAPRMPESAGSYRRTKPGHARSGPSRGVLKAIALVVVGLLAFGSSAAFAGIYRIQNMATKVDVSDLVSAPAPRPDLPPADNEKGQSLNILVLGTDYRGGDNAELSDSATGGMRSDTTMVIHLSSDRTRAEVVSIPRDSMVEIPECLTTDGQVLQAQRRAMFNSAFARGWDYGGDIASAAACTINTIQHNTGLTIDHFVVIDFAGYKDIVDALGGIDIEIPEDISVAKVGGFKLEAGWHTLNGTDALKLVRGRKGTGWGLEMGSDLSRIDRQQAVVNATIETALSKNFLTDLPKLTGFVTAAISSLTMNPELSNNLVGLATSLTGISTGDVEFISTPVATDPYDKNRVVWTSAADELWERLLLDNPPVTEVDPDSTAPETGAGNAN</sequence>
<dbReference type="EMBL" id="CP146203">
    <property type="protein sequence ID" value="XBH21964.1"/>
    <property type="molecule type" value="Genomic_DNA"/>
</dbReference>
<feature type="domain" description="Cell envelope-related transcriptional attenuator" evidence="3">
    <location>
        <begin position="118"/>
        <end position="287"/>
    </location>
</feature>
<evidence type="ECO:0000256" key="2">
    <source>
        <dbReference type="SAM" id="MobiDB-lite"/>
    </source>
</evidence>
<feature type="region of interest" description="Disordered" evidence="2">
    <location>
        <begin position="369"/>
        <end position="390"/>
    </location>
</feature>
<dbReference type="AlphaFoldDB" id="A0AAU7DVD5"/>